<dbReference type="InterPro" id="IPR039421">
    <property type="entry name" value="Type_1_exporter"/>
</dbReference>
<evidence type="ECO:0000256" key="8">
    <source>
        <dbReference type="SAM" id="Phobius"/>
    </source>
</evidence>
<sequence>MTQAAPGQPAPGIVLTVILKQRAHLQRAIWYSLVIGTLLLLVPSWYMFEVYGRVLNSRNTTTLLWLLVMVMGVYVVVEVLDLVRSRALHAVAEAFNKVLKEPVFDAVFQANLKKQPGGTTQPFNDLKALRDFIASPFVTAVLDTPAAVICLVLLFALGFWLGVLALIGAAVQVWLIWLTQRRTMPLLTNASVASIAAQNYASNALRNAQVIESMGMLGRVHAQWVKRQNKFLARQAEASDYAGITSAVAKMLQVMQGSVLLGGATWAMLHNNLWGGGGMVIVASILGGRALQPLAQLVAQWRTFVQARDAQQRMNNLLANFAPPEPSMPLPAPEGKLVVEDVQAGAPGSPLRILHGVKFTAMPGELTLIIGPTASGKSTLARLLVGVWPCAAGKVRLDGADVYAWDKQQLGPHMGYLPQNVELFDGTVAENVARFGDVDMDAVKAAIEITGMRSTIEALPDGYETRIGDDGAVLSGGQRQRLGLARALYGTPKVLVLDEPNSSLDAAGDKNLLELITRLKTAGMTIVAITHRNTLMPAVDKIVLLHDGKVLAFGPRDEVLGALAKANEMRAAAAAKPAAPVAAPAGPSLTVMPMAQPGAKA</sequence>
<dbReference type="Pfam" id="PF00005">
    <property type="entry name" value="ABC_tran"/>
    <property type="match status" value="1"/>
</dbReference>
<protein>
    <submittedName>
        <fullName evidence="11">Type I secretion system permease/ATPase</fullName>
    </submittedName>
</protein>
<reference evidence="11 12" key="1">
    <citation type="submission" date="2020-05" db="EMBL/GenBank/DDBJ databases">
        <title>Aquincola sp. isolate from soil.</title>
        <authorList>
            <person name="Han J."/>
            <person name="Kim D.-U."/>
        </authorList>
    </citation>
    <scope>NUCLEOTIDE SEQUENCE [LARGE SCALE GENOMIC DNA]</scope>
    <source>
        <strain evidence="11 12">S2</strain>
    </source>
</reference>
<dbReference type="InterPro" id="IPR017871">
    <property type="entry name" value="ABC_transporter-like_CS"/>
</dbReference>
<feature type="transmembrane region" description="Helical" evidence="8">
    <location>
        <begin position="132"/>
        <end position="154"/>
    </location>
</feature>
<feature type="transmembrane region" description="Helical" evidence="8">
    <location>
        <begin position="160"/>
        <end position="178"/>
    </location>
</feature>
<gene>
    <name evidence="11" type="ORF">HLB44_07410</name>
</gene>
<comment type="caution">
    <text evidence="11">The sequence shown here is derived from an EMBL/GenBank/DDBJ whole genome shotgun (WGS) entry which is preliminary data.</text>
</comment>
<dbReference type="SUPFAM" id="SSF52540">
    <property type="entry name" value="P-loop containing nucleoside triphosphate hydrolases"/>
    <property type="match status" value="1"/>
</dbReference>
<evidence type="ECO:0000259" key="9">
    <source>
        <dbReference type="PROSITE" id="PS50893"/>
    </source>
</evidence>
<evidence type="ECO:0000313" key="12">
    <source>
        <dbReference type="Proteomes" id="UP000737171"/>
    </source>
</evidence>
<dbReference type="SUPFAM" id="SSF90123">
    <property type="entry name" value="ABC transporter transmembrane region"/>
    <property type="match status" value="1"/>
</dbReference>
<dbReference type="EMBL" id="JABRWJ010000002">
    <property type="protein sequence ID" value="NRF66806.1"/>
    <property type="molecule type" value="Genomic_DNA"/>
</dbReference>
<dbReference type="InterPro" id="IPR011527">
    <property type="entry name" value="ABC1_TM_dom"/>
</dbReference>
<comment type="subcellular location">
    <subcellularLocation>
        <location evidence="1">Cell membrane</location>
        <topology evidence="1">Multi-pass membrane protein</topology>
    </subcellularLocation>
</comment>
<dbReference type="RefSeq" id="WP_173121909.1">
    <property type="nucleotide sequence ID" value="NZ_JABRWJ010000002.1"/>
</dbReference>
<dbReference type="PANTHER" id="PTHR24221:SF248">
    <property type="entry name" value="ABC TRANSPORTER TRANSMEMBRANE REGION"/>
    <property type="match status" value="1"/>
</dbReference>
<accession>A0ABX2EDX6</accession>
<dbReference type="PROSITE" id="PS50929">
    <property type="entry name" value="ABC_TM1F"/>
    <property type="match status" value="1"/>
</dbReference>
<evidence type="ECO:0000256" key="5">
    <source>
        <dbReference type="ARBA" id="ARBA00022840"/>
    </source>
</evidence>
<feature type="transmembrane region" description="Helical" evidence="8">
    <location>
        <begin position="28"/>
        <end position="48"/>
    </location>
</feature>
<dbReference type="InterPro" id="IPR003593">
    <property type="entry name" value="AAA+_ATPase"/>
</dbReference>
<keyword evidence="12" id="KW-1185">Reference proteome</keyword>
<dbReference type="InterPro" id="IPR036640">
    <property type="entry name" value="ABC1_TM_sf"/>
</dbReference>
<evidence type="ECO:0000256" key="4">
    <source>
        <dbReference type="ARBA" id="ARBA00022741"/>
    </source>
</evidence>
<organism evidence="11 12">
    <name type="scientific">Pseudaquabacterium terrae</name>
    <dbReference type="NCBI Taxonomy" id="2732868"/>
    <lineage>
        <taxon>Bacteria</taxon>
        <taxon>Pseudomonadati</taxon>
        <taxon>Pseudomonadota</taxon>
        <taxon>Betaproteobacteria</taxon>
        <taxon>Burkholderiales</taxon>
        <taxon>Sphaerotilaceae</taxon>
        <taxon>Pseudaquabacterium</taxon>
    </lineage>
</organism>
<proteinExistence type="predicted"/>
<evidence type="ECO:0000256" key="6">
    <source>
        <dbReference type="ARBA" id="ARBA00022989"/>
    </source>
</evidence>
<evidence type="ECO:0000256" key="2">
    <source>
        <dbReference type="ARBA" id="ARBA00022475"/>
    </source>
</evidence>
<dbReference type="PROSITE" id="PS50893">
    <property type="entry name" value="ABC_TRANSPORTER_2"/>
    <property type="match status" value="1"/>
</dbReference>
<name>A0ABX2EDX6_9BURK</name>
<dbReference type="PANTHER" id="PTHR24221">
    <property type="entry name" value="ATP-BINDING CASSETTE SUB-FAMILY B"/>
    <property type="match status" value="1"/>
</dbReference>
<evidence type="ECO:0000256" key="1">
    <source>
        <dbReference type="ARBA" id="ARBA00004651"/>
    </source>
</evidence>
<dbReference type="Gene3D" id="3.40.50.300">
    <property type="entry name" value="P-loop containing nucleotide triphosphate hydrolases"/>
    <property type="match status" value="1"/>
</dbReference>
<evidence type="ECO:0000259" key="10">
    <source>
        <dbReference type="PROSITE" id="PS50929"/>
    </source>
</evidence>
<evidence type="ECO:0000256" key="7">
    <source>
        <dbReference type="ARBA" id="ARBA00023136"/>
    </source>
</evidence>
<feature type="domain" description="ABC transporter" evidence="9">
    <location>
        <begin position="337"/>
        <end position="572"/>
    </location>
</feature>
<dbReference type="PROSITE" id="PS00211">
    <property type="entry name" value="ABC_TRANSPORTER_1"/>
    <property type="match status" value="1"/>
</dbReference>
<dbReference type="InterPro" id="IPR027417">
    <property type="entry name" value="P-loop_NTPase"/>
</dbReference>
<keyword evidence="7 8" id="KW-0472">Membrane</keyword>
<keyword evidence="4" id="KW-0547">Nucleotide-binding</keyword>
<dbReference type="Proteomes" id="UP000737171">
    <property type="component" value="Unassembled WGS sequence"/>
</dbReference>
<keyword evidence="6 8" id="KW-1133">Transmembrane helix</keyword>
<feature type="transmembrane region" description="Helical" evidence="8">
    <location>
        <begin position="63"/>
        <end position="83"/>
    </location>
</feature>
<dbReference type="InterPro" id="IPR010128">
    <property type="entry name" value="ATPase_T1SS_PrtD-like"/>
</dbReference>
<feature type="domain" description="ABC transmembrane type-1" evidence="10">
    <location>
        <begin position="32"/>
        <end position="306"/>
    </location>
</feature>
<evidence type="ECO:0000313" key="11">
    <source>
        <dbReference type="EMBL" id="NRF66806.1"/>
    </source>
</evidence>
<dbReference type="SMART" id="SM00382">
    <property type="entry name" value="AAA"/>
    <property type="match status" value="1"/>
</dbReference>
<dbReference type="Gene3D" id="1.20.1560.10">
    <property type="entry name" value="ABC transporter type 1, transmembrane domain"/>
    <property type="match status" value="1"/>
</dbReference>
<dbReference type="Pfam" id="PF00664">
    <property type="entry name" value="ABC_membrane"/>
    <property type="match status" value="1"/>
</dbReference>
<dbReference type="NCBIfam" id="TIGR01842">
    <property type="entry name" value="type_I_sec_PrtD"/>
    <property type="match status" value="1"/>
</dbReference>
<evidence type="ECO:0000256" key="3">
    <source>
        <dbReference type="ARBA" id="ARBA00022692"/>
    </source>
</evidence>
<dbReference type="InterPro" id="IPR003439">
    <property type="entry name" value="ABC_transporter-like_ATP-bd"/>
</dbReference>
<keyword evidence="5" id="KW-0067">ATP-binding</keyword>
<keyword evidence="3 8" id="KW-0812">Transmembrane</keyword>
<keyword evidence="2" id="KW-1003">Cell membrane</keyword>